<dbReference type="GO" id="GO:0051747">
    <property type="term" value="F:cytosine C-5 DNA demethylase activity"/>
    <property type="evidence" value="ECO:0007669"/>
    <property type="project" value="UniProtKB-ARBA"/>
</dbReference>
<evidence type="ECO:0000256" key="6">
    <source>
        <dbReference type="ARBA" id="ARBA00022842"/>
    </source>
</evidence>
<feature type="binding site" evidence="22">
    <location>
        <position position="177"/>
    </location>
    <ligand>
        <name>2-oxoglutarate</name>
        <dbReference type="ChEBI" id="CHEBI:16810"/>
    </ligand>
</feature>
<comment type="catalytic activity">
    <reaction evidence="14">
        <text>a 3,N(4)-etheno-2'-deoxycytidine in double-stranded DNA + 2-oxoglutarate + O2 + H2O = a 2'-deoxycytidine in double-stranded DNA + glyoxal + succinate + CO2</text>
        <dbReference type="Rhea" id="RHEA:70467"/>
        <dbReference type="Rhea" id="RHEA-COMP:17070"/>
        <dbReference type="Rhea" id="RHEA-COMP:17905"/>
        <dbReference type="ChEBI" id="CHEBI:15377"/>
        <dbReference type="ChEBI" id="CHEBI:15379"/>
        <dbReference type="ChEBI" id="CHEBI:16526"/>
        <dbReference type="ChEBI" id="CHEBI:16810"/>
        <dbReference type="ChEBI" id="CHEBI:30031"/>
        <dbReference type="ChEBI" id="CHEBI:34779"/>
        <dbReference type="ChEBI" id="CHEBI:85452"/>
        <dbReference type="ChEBI" id="CHEBI:189585"/>
    </reaction>
    <physiologicalReaction direction="left-to-right" evidence="14">
        <dbReference type="Rhea" id="RHEA:70468"/>
    </physiologicalReaction>
</comment>
<keyword evidence="11" id="KW-0539">Nucleus</keyword>
<dbReference type="GO" id="GO:0005730">
    <property type="term" value="C:nucleolus"/>
    <property type="evidence" value="ECO:0007669"/>
    <property type="project" value="UniProtKB-SubCell"/>
</dbReference>
<comment type="caution">
    <text evidence="24">The sequence shown here is derived from an EMBL/GenBank/DDBJ whole genome shotgun (WGS) entry which is preliminary data.</text>
</comment>
<evidence type="ECO:0000256" key="22">
    <source>
        <dbReference type="PIRSR" id="PIRSR632852-1"/>
    </source>
</evidence>
<proteinExistence type="predicted"/>
<feature type="binding site" evidence="22">
    <location>
        <position position="107"/>
    </location>
    <ligand>
        <name>2-oxoglutarate</name>
        <dbReference type="ChEBI" id="CHEBI:16810"/>
    </ligand>
</feature>
<dbReference type="Gene3D" id="2.60.120.590">
    <property type="entry name" value="Alpha-ketoglutarate-dependent dioxygenase AlkB-like"/>
    <property type="match status" value="1"/>
</dbReference>
<evidence type="ECO:0000256" key="2">
    <source>
        <dbReference type="ARBA" id="ARBA00004604"/>
    </source>
</evidence>
<evidence type="ECO:0000256" key="10">
    <source>
        <dbReference type="ARBA" id="ARBA00023204"/>
    </source>
</evidence>
<feature type="binding site" evidence="22">
    <location>
        <begin position="56"/>
        <end position="58"/>
    </location>
    <ligand>
        <name>substrate</name>
    </ligand>
</feature>
<comment type="subunit">
    <text evidence="18">Interacts with PCNA homotrimer; this interaction is enhanced during the S-phase of the cell cycle. Interacts with nucleolar proteins NCL, UBTF and NPM1. Interacts with XRCC5-XRCC6 heterodimer.</text>
</comment>
<name>A0A813JQ08_POLGL</name>
<gene>
    <name evidence="24" type="ORF">PGLA2088_LOCUS24660</name>
</gene>
<evidence type="ECO:0000256" key="12">
    <source>
        <dbReference type="ARBA" id="ARBA00051189"/>
    </source>
</evidence>
<evidence type="ECO:0000256" key="13">
    <source>
        <dbReference type="ARBA" id="ARBA00051376"/>
    </source>
</evidence>
<dbReference type="GO" id="GO:0006307">
    <property type="term" value="P:DNA alkylation repair"/>
    <property type="evidence" value="ECO:0007669"/>
    <property type="project" value="TreeGrafter"/>
</dbReference>
<dbReference type="GO" id="GO:0008198">
    <property type="term" value="F:ferrous iron binding"/>
    <property type="evidence" value="ECO:0007669"/>
    <property type="project" value="TreeGrafter"/>
</dbReference>
<evidence type="ECO:0000256" key="11">
    <source>
        <dbReference type="ARBA" id="ARBA00023242"/>
    </source>
</evidence>
<dbReference type="FunFam" id="2.60.120.590:FF:000004">
    <property type="entry name" value="DNA oxidative demethylase ALKBH2"/>
    <property type="match status" value="1"/>
</dbReference>
<accession>A0A813JQ08</accession>
<dbReference type="InterPro" id="IPR037151">
    <property type="entry name" value="AlkB-like_sf"/>
</dbReference>
<keyword evidence="4" id="KW-0479">Metal-binding</keyword>
<feature type="binding site" evidence="22">
    <location>
        <position position="95"/>
    </location>
    <ligand>
        <name>2-oxoglutarate</name>
        <dbReference type="ChEBI" id="CHEBI:16810"/>
    </ligand>
</feature>
<comment type="catalytic activity">
    <reaction evidence="12">
        <text>a 1,N(6)-etheno-2'-deoxyadenosine in single-stranded DNA + 2-oxoglutarate + O2 + H2O = a 2'-deoxyadenosine in single-stranded DNA + glyoxal + succinate + CO2</text>
        <dbReference type="Rhea" id="RHEA:70459"/>
        <dbReference type="Rhea" id="RHEA-COMP:17896"/>
        <dbReference type="Rhea" id="RHEA-COMP:17904"/>
        <dbReference type="ChEBI" id="CHEBI:15377"/>
        <dbReference type="ChEBI" id="CHEBI:15379"/>
        <dbReference type="ChEBI" id="CHEBI:16526"/>
        <dbReference type="ChEBI" id="CHEBI:16810"/>
        <dbReference type="ChEBI" id="CHEBI:30031"/>
        <dbReference type="ChEBI" id="CHEBI:34779"/>
        <dbReference type="ChEBI" id="CHEBI:90615"/>
        <dbReference type="ChEBI" id="CHEBI:189583"/>
    </reaction>
    <physiologicalReaction direction="left-to-right" evidence="12">
        <dbReference type="Rhea" id="RHEA:70460"/>
    </physiologicalReaction>
</comment>
<evidence type="ECO:0000256" key="1">
    <source>
        <dbReference type="ARBA" id="ARBA00001954"/>
    </source>
</evidence>
<feature type="binding site" evidence="22">
    <location>
        <position position="165"/>
    </location>
    <ligand>
        <name>2-oxoglutarate</name>
        <dbReference type="ChEBI" id="CHEBI:16810"/>
    </ligand>
</feature>
<dbReference type="Pfam" id="PF13532">
    <property type="entry name" value="2OG-FeII_Oxy_2"/>
    <property type="match status" value="1"/>
</dbReference>
<keyword evidence="7" id="KW-0223">Dioxygenase</keyword>
<evidence type="ECO:0000256" key="3">
    <source>
        <dbReference type="ARBA" id="ARBA00004642"/>
    </source>
</evidence>
<reference evidence="24" key="1">
    <citation type="submission" date="2021-02" db="EMBL/GenBank/DDBJ databases">
        <authorList>
            <person name="Dougan E. K."/>
            <person name="Rhodes N."/>
            <person name="Thang M."/>
            <person name="Chan C."/>
        </authorList>
    </citation>
    <scope>NUCLEOTIDE SEQUENCE</scope>
</reference>
<dbReference type="GO" id="GO:0035516">
    <property type="term" value="F:broad specificity oxidative DNA demethylase activity"/>
    <property type="evidence" value="ECO:0007669"/>
    <property type="project" value="TreeGrafter"/>
</dbReference>
<dbReference type="Proteomes" id="UP000626109">
    <property type="component" value="Unassembled WGS sequence"/>
</dbReference>
<comment type="cofactor">
    <cofactor evidence="1">
        <name>Fe(2+)</name>
        <dbReference type="ChEBI" id="CHEBI:29033"/>
    </cofactor>
</comment>
<comment type="catalytic activity">
    <reaction evidence="16">
        <text>a 1,N(6)-etheno-2'-deoxyadenosine in double-stranded DNA + 2-oxoglutarate + O2 + H2O = a 2'-deoxyadenosine in double-stranded DNA + glyoxal + succinate + CO2</text>
        <dbReference type="Rhea" id="RHEA:70463"/>
        <dbReference type="Rhea" id="RHEA-COMP:17897"/>
        <dbReference type="Rhea" id="RHEA-COMP:17903"/>
        <dbReference type="ChEBI" id="CHEBI:15377"/>
        <dbReference type="ChEBI" id="CHEBI:15379"/>
        <dbReference type="ChEBI" id="CHEBI:16526"/>
        <dbReference type="ChEBI" id="CHEBI:16810"/>
        <dbReference type="ChEBI" id="CHEBI:30031"/>
        <dbReference type="ChEBI" id="CHEBI:34779"/>
        <dbReference type="ChEBI" id="CHEBI:90615"/>
        <dbReference type="ChEBI" id="CHEBI:189583"/>
    </reaction>
    <physiologicalReaction direction="left-to-right" evidence="16">
        <dbReference type="Rhea" id="RHEA:70464"/>
    </physiologicalReaction>
</comment>
<evidence type="ECO:0000313" key="25">
    <source>
        <dbReference type="Proteomes" id="UP000626109"/>
    </source>
</evidence>
<keyword evidence="6" id="KW-0460">Magnesium</keyword>
<dbReference type="SUPFAM" id="SSF51197">
    <property type="entry name" value="Clavaminate synthase-like"/>
    <property type="match status" value="1"/>
</dbReference>
<protein>
    <recommendedName>
        <fullName evidence="19">DNA oxidative demethylase ALKBH2</fullName>
    </recommendedName>
    <alternativeName>
        <fullName evidence="20">Alkylated DNA repair protein alkB homolog 2</fullName>
    </alternativeName>
    <alternativeName>
        <fullName evidence="21">Alpha-ketoglutarate-dependent dioxygenase alkB homolog 2</fullName>
    </alternativeName>
</protein>
<dbReference type="PANTHER" id="PTHR31573:SF1">
    <property type="entry name" value="DNA OXIDATIVE DEMETHYLASE ALKBH2"/>
    <property type="match status" value="1"/>
</dbReference>
<evidence type="ECO:0000256" key="17">
    <source>
        <dbReference type="ARBA" id="ARBA00052800"/>
    </source>
</evidence>
<dbReference type="InterPro" id="IPR027450">
    <property type="entry name" value="AlkB-like"/>
</dbReference>
<keyword evidence="5" id="KW-0227">DNA damage</keyword>
<evidence type="ECO:0000259" key="23">
    <source>
        <dbReference type="PROSITE" id="PS51471"/>
    </source>
</evidence>
<evidence type="ECO:0000256" key="16">
    <source>
        <dbReference type="ARBA" id="ARBA00052627"/>
    </source>
</evidence>
<feature type="binding site" evidence="22">
    <location>
        <position position="183"/>
    </location>
    <ligand>
        <name>2-oxoglutarate</name>
        <dbReference type="ChEBI" id="CHEBI:16810"/>
    </ligand>
</feature>
<evidence type="ECO:0000256" key="9">
    <source>
        <dbReference type="ARBA" id="ARBA00023004"/>
    </source>
</evidence>
<dbReference type="PANTHER" id="PTHR31573">
    <property type="entry name" value="ALPHA-KETOGLUTARATE-DEPENDENT DIOXYGENASE ALKB HOMOLOG 2"/>
    <property type="match status" value="1"/>
</dbReference>
<evidence type="ECO:0000256" key="14">
    <source>
        <dbReference type="ARBA" id="ARBA00051434"/>
    </source>
</evidence>
<evidence type="ECO:0000256" key="15">
    <source>
        <dbReference type="ARBA" id="ARBA00051755"/>
    </source>
</evidence>
<dbReference type="GO" id="GO:0005654">
    <property type="term" value="C:nucleoplasm"/>
    <property type="evidence" value="ECO:0007669"/>
    <property type="project" value="UniProtKB-SubCell"/>
</dbReference>
<dbReference type="EMBL" id="CAJNNW010026484">
    <property type="protein sequence ID" value="CAE8685806.1"/>
    <property type="molecule type" value="Genomic_DNA"/>
</dbReference>
<evidence type="ECO:0000256" key="5">
    <source>
        <dbReference type="ARBA" id="ARBA00022763"/>
    </source>
</evidence>
<dbReference type="AlphaFoldDB" id="A0A813JQ08"/>
<evidence type="ECO:0000313" key="24">
    <source>
        <dbReference type="EMBL" id="CAE8685806.1"/>
    </source>
</evidence>
<feature type="binding site" evidence="22">
    <location>
        <position position="97"/>
    </location>
    <ligand>
        <name>2-oxoglutarate</name>
        <dbReference type="ChEBI" id="CHEBI:16810"/>
    </ligand>
</feature>
<evidence type="ECO:0000256" key="19">
    <source>
        <dbReference type="ARBA" id="ARBA00072134"/>
    </source>
</evidence>
<evidence type="ECO:0000256" key="7">
    <source>
        <dbReference type="ARBA" id="ARBA00022964"/>
    </source>
</evidence>
<evidence type="ECO:0000256" key="21">
    <source>
        <dbReference type="ARBA" id="ARBA00081727"/>
    </source>
</evidence>
<comment type="catalytic activity">
    <reaction evidence="17">
        <text>an N(1)-methyl-2'-deoxyadenosine in double-stranded DNA + 2-oxoglutarate + O2 = a 2'-deoxyadenosine in double-stranded DNA + formaldehyde + succinate + CO2 + H(+)</text>
        <dbReference type="Rhea" id="RHEA:70443"/>
        <dbReference type="Rhea" id="RHEA-COMP:14236"/>
        <dbReference type="Rhea" id="RHEA-COMP:17897"/>
        <dbReference type="ChEBI" id="CHEBI:15378"/>
        <dbReference type="ChEBI" id="CHEBI:15379"/>
        <dbReference type="ChEBI" id="CHEBI:16526"/>
        <dbReference type="ChEBI" id="CHEBI:16810"/>
        <dbReference type="ChEBI" id="CHEBI:16842"/>
        <dbReference type="ChEBI" id="CHEBI:30031"/>
        <dbReference type="ChEBI" id="CHEBI:90615"/>
        <dbReference type="ChEBI" id="CHEBI:139096"/>
    </reaction>
    <physiologicalReaction direction="left-to-right" evidence="17">
        <dbReference type="Rhea" id="RHEA:70444"/>
    </physiologicalReaction>
</comment>
<keyword evidence="10" id="KW-0234">DNA repair</keyword>
<evidence type="ECO:0000256" key="20">
    <source>
        <dbReference type="ARBA" id="ARBA00077989"/>
    </source>
</evidence>
<evidence type="ECO:0000256" key="4">
    <source>
        <dbReference type="ARBA" id="ARBA00022723"/>
    </source>
</evidence>
<sequence>MFQTAQNRKITHPECFWRCQSSRWYRLQWLSQGRVRVYGKVHDEPRLTCYCGDQSYTYSGKTMIPLPWSEIPVLQQIRRLVQKATGETFNSVLCNRYRSGEDTNGWHADNEKVYGPQPTIASVTFGTERDFDLRQNGGRPGKLRIRLAHGSLLVMSGSTQEQWQHTLPRRKGLSAERVNLTFRRIVF</sequence>
<comment type="catalytic activity">
    <reaction evidence="15">
        <text>a 1,N(2)-etheno-2'-deoxyguanosine in double-stranded DNA + 2-oxoglutarate + O2 + H2O = a 2'-deoxyguanosine in double-stranded DNA + glyoxal + succinate + CO2</text>
        <dbReference type="Rhea" id="RHEA:70487"/>
        <dbReference type="Rhea" id="RHEA-COMP:17910"/>
        <dbReference type="Rhea" id="RHEA-COMP:17912"/>
        <dbReference type="ChEBI" id="CHEBI:15377"/>
        <dbReference type="ChEBI" id="CHEBI:15379"/>
        <dbReference type="ChEBI" id="CHEBI:16526"/>
        <dbReference type="ChEBI" id="CHEBI:16810"/>
        <dbReference type="ChEBI" id="CHEBI:30031"/>
        <dbReference type="ChEBI" id="CHEBI:34779"/>
        <dbReference type="ChEBI" id="CHEBI:85445"/>
        <dbReference type="ChEBI" id="CHEBI:189586"/>
    </reaction>
    <physiologicalReaction direction="left-to-right" evidence="15">
        <dbReference type="Rhea" id="RHEA:70488"/>
    </physiologicalReaction>
</comment>
<organism evidence="24 25">
    <name type="scientific">Polarella glacialis</name>
    <name type="common">Dinoflagellate</name>
    <dbReference type="NCBI Taxonomy" id="89957"/>
    <lineage>
        <taxon>Eukaryota</taxon>
        <taxon>Sar</taxon>
        <taxon>Alveolata</taxon>
        <taxon>Dinophyceae</taxon>
        <taxon>Suessiales</taxon>
        <taxon>Suessiaceae</taxon>
        <taxon>Polarella</taxon>
    </lineage>
</organism>
<keyword evidence="8" id="KW-0560">Oxidoreductase</keyword>
<comment type="catalytic activity">
    <reaction evidence="13">
        <text>an N(3)-methyl-2'-deoxycytidine in double-stranded DNA + 2-oxoglutarate + O2 = a 2'-deoxycytidine in double-stranded DNA + formaldehyde + succinate + CO2 + H(+)</text>
        <dbReference type="Rhea" id="RHEA:70439"/>
        <dbReference type="Rhea" id="RHEA-COMP:14237"/>
        <dbReference type="Rhea" id="RHEA-COMP:17070"/>
        <dbReference type="ChEBI" id="CHEBI:15378"/>
        <dbReference type="ChEBI" id="CHEBI:15379"/>
        <dbReference type="ChEBI" id="CHEBI:16526"/>
        <dbReference type="ChEBI" id="CHEBI:16810"/>
        <dbReference type="ChEBI" id="CHEBI:16842"/>
        <dbReference type="ChEBI" id="CHEBI:30031"/>
        <dbReference type="ChEBI" id="CHEBI:85452"/>
        <dbReference type="ChEBI" id="CHEBI:139075"/>
    </reaction>
    <physiologicalReaction direction="left-to-right" evidence="13">
        <dbReference type="Rhea" id="RHEA:70440"/>
    </physiologicalReaction>
</comment>
<keyword evidence="9" id="KW-0408">Iron</keyword>
<evidence type="ECO:0000256" key="8">
    <source>
        <dbReference type="ARBA" id="ARBA00023002"/>
    </source>
</evidence>
<feature type="binding site" evidence="22">
    <location>
        <position position="181"/>
    </location>
    <ligand>
        <name>2-oxoglutarate</name>
        <dbReference type="ChEBI" id="CHEBI:16810"/>
    </ligand>
</feature>
<feature type="domain" description="Fe2OG dioxygenase" evidence="23">
    <location>
        <begin position="88"/>
        <end position="186"/>
    </location>
</feature>
<dbReference type="InterPro" id="IPR032852">
    <property type="entry name" value="ALKBH2"/>
</dbReference>
<dbReference type="PROSITE" id="PS51471">
    <property type="entry name" value="FE2OG_OXY"/>
    <property type="match status" value="1"/>
</dbReference>
<evidence type="ECO:0000256" key="18">
    <source>
        <dbReference type="ARBA" id="ARBA00062909"/>
    </source>
</evidence>
<comment type="subcellular location">
    <subcellularLocation>
        <location evidence="2">Nucleus</location>
        <location evidence="2">Nucleolus</location>
    </subcellularLocation>
    <subcellularLocation>
        <location evidence="3">Nucleus</location>
        <location evidence="3">Nucleoplasm</location>
    </subcellularLocation>
</comment>
<dbReference type="InterPro" id="IPR005123">
    <property type="entry name" value="Oxoglu/Fe-dep_dioxygenase_dom"/>
</dbReference>